<gene>
    <name evidence="2" type="ORF">CDG68_19345</name>
</gene>
<dbReference type="EMBL" id="CP033133">
    <property type="protein sequence ID" value="AYO55665.1"/>
    <property type="molecule type" value="Genomic_DNA"/>
</dbReference>
<dbReference type="Proteomes" id="UP000279962">
    <property type="component" value="Chromosome"/>
</dbReference>
<evidence type="ECO:0000313" key="2">
    <source>
        <dbReference type="EMBL" id="AYO55665.1"/>
    </source>
</evidence>
<keyword evidence="1" id="KW-1133">Transmembrane helix</keyword>
<sequence length="166" mass="19111">MFIKIFSFTPIQGLSKVCFIIAIILSLLFNFYIYVVNKKSSLQSAKDLARKISAPFRIIVYWLLFPLFTTYLLWTVLSGVLPKLYTQAFGQSSEKIYNGKIHKTSKKYCPTQFEFKSTELDHFFFRQCINSKALNLVTSQNITIHATIQSSRFGSIIKSIHSIDSQ</sequence>
<proteinExistence type="predicted"/>
<reference evidence="2 3" key="1">
    <citation type="submission" date="2018-10" db="EMBL/GenBank/DDBJ databases">
        <title>The complete genome of Acinetobacter wuhouensis strain WCHAW010062.</title>
        <authorList>
            <person name="Hu Y."/>
            <person name="Long H."/>
            <person name="Feng Y."/>
            <person name="Zong Z."/>
        </authorList>
    </citation>
    <scope>NUCLEOTIDE SEQUENCE [LARGE SCALE GENOMIC DNA]</scope>
    <source>
        <strain evidence="2 3">WCHAW010062</strain>
    </source>
</reference>
<feature type="transmembrane region" description="Helical" evidence="1">
    <location>
        <begin position="58"/>
        <end position="77"/>
    </location>
</feature>
<name>A0A3G2T6M7_9GAMM</name>
<evidence type="ECO:0000256" key="1">
    <source>
        <dbReference type="SAM" id="Phobius"/>
    </source>
</evidence>
<accession>A0A3G2T6M7</accession>
<protein>
    <submittedName>
        <fullName evidence="2">Uncharacterized protein</fullName>
    </submittedName>
</protein>
<evidence type="ECO:0000313" key="3">
    <source>
        <dbReference type="Proteomes" id="UP000279962"/>
    </source>
</evidence>
<feature type="transmembrane region" description="Helical" evidence="1">
    <location>
        <begin position="14"/>
        <end position="37"/>
    </location>
</feature>
<keyword evidence="1" id="KW-0472">Membrane</keyword>
<organism evidence="2 3">
    <name type="scientific">Acinetobacter wuhouensis</name>
    <dbReference type="NCBI Taxonomy" id="1879050"/>
    <lineage>
        <taxon>Bacteria</taxon>
        <taxon>Pseudomonadati</taxon>
        <taxon>Pseudomonadota</taxon>
        <taxon>Gammaproteobacteria</taxon>
        <taxon>Moraxellales</taxon>
        <taxon>Moraxellaceae</taxon>
        <taxon>Acinetobacter</taxon>
    </lineage>
</organism>
<keyword evidence="1" id="KW-0812">Transmembrane</keyword>
<dbReference type="AlphaFoldDB" id="A0A3G2T6M7"/>